<dbReference type="AlphaFoldDB" id="A0A0F7TCR0"/>
<sequence>MASASILQDPSLQARHKQSVTLSDGRTLGYAEFGSLSDDATTVLAFHGWPGSRLESAVYHSVAGELNIRLIGVDRPRIGLSSPQPKRKLLDWPADIRELVRYLKLKRYYIIGVSAGGPHALACAHETAENELLGVRIVSGPGPWALGTKGASLDLKVTLNAVAYAPWLVRYFMNATIVKPAQDPDPAKLDQMMRSQMKKVPPVDLAFAKKYPGTVDIMIAAVRESFKQGADSNVRDGQMLTLDWGFELQNIKIKKVLLWHGTADVNVPVARGRYLAEHVPHAVLKEFEENTHITIHEHAKEILRDLIADSSRGEESNEV</sequence>
<accession>A0A0F7TCR0</accession>
<feature type="domain" description="AB hydrolase-1" evidence="1">
    <location>
        <begin position="42"/>
        <end position="298"/>
    </location>
</feature>
<dbReference type="PANTHER" id="PTHR45763">
    <property type="entry name" value="HYDROLASE, ALPHA/BETA FOLD FAMILY PROTEIN, EXPRESSED-RELATED"/>
    <property type="match status" value="1"/>
</dbReference>
<dbReference type="Pfam" id="PF00561">
    <property type="entry name" value="Abhydrolase_1"/>
    <property type="match status" value="1"/>
</dbReference>
<dbReference type="Gene3D" id="3.40.50.1820">
    <property type="entry name" value="alpha/beta hydrolase"/>
    <property type="match status" value="1"/>
</dbReference>
<evidence type="ECO:0000259" key="1">
    <source>
        <dbReference type="Pfam" id="PF00561"/>
    </source>
</evidence>
<dbReference type="InterPro" id="IPR029058">
    <property type="entry name" value="AB_hydrolase_fold"/>
</dbReference>
<evidence type="ECO:0000313" key="3">
    <source>
        <dbReference type="Proteomes" id="UP000042958"/>
    </source>
</evidence>
<proteinExistence type="predicted"/>
<gene>
    <name evidence="2" type="ORF">PMG11_00792</name>
</gene>
<dbReference type="PANTHER" id="PTHR45763:SF46">
    <property type="entry name" value="AB HYDROLASE-1 DOMAIN-CONTAINING PROTEIN"/>
    <property type="match status" value="1"/>
</dbReference>
<protein>
    <recommendedName>
        <fullName evidence="1">AB hydrolase-1 domain-containing protein</fullName>
    </recommendedName>
</protein>
<dbReference type="Proteomes" id="UP000042958">
    <property type="component" value="Unassembled WGS sequence"/>
</dbReference>
<dbReference type="SUPFAM" id="SSF53474">
    <property type="entry name" value="alpha/beta-Hydrolases"/>
    <property type="match status" value="1"/>
</dbReference>
<dbReference type="EMBL" id="CDHK01000001">
    <property type="protein sequence ID" value="CEJ54484.1"/>
    <property type="molecule type" value="Genomic_DNA"/>
</dbReference>
<name>A0A0F7TCR0_PENBI</name>
<reference evidence="3" key="1">
    <citation type="journal article" date="2015" name="Genome Announc.">
        <title>Draft genome sequence of the fungus Penicillium brasilianum MG11.</title>
        <authorList>
            <person name="Horn F."/>
            <person name="Linde J."/>
            <person name="Mattern D.J."/>
            <person name="Walther G."/>
            <person name="Guthke R."/>
            <person name="Brakhage A.A."/>
            <person name="Valiante V."/>
        </authorList>
    </citation>
    <scope>NUCLEOTIDE SEQUENCE [LARGE SCALE GENOMIC DNA]</scope>
    <source>
        <strain evidence="3">MG11</strain>
    </source>
</reference>
<dbReference type="OrthoDB" id="294702at2759"/>
<dbReference type="GO" id="GO:0017000">
    <property type="term" value="P:antibiotic biosynthetic process"/>
    <property type="evidence" value="ECO:0007669"/>
    <property type="project" value="UniProtKB-ARBA"/>
</dbReference>
<organism evidence="2 3">
    <name type="scientific">Penicillium brasilianum</name>
    <dbReference type="NCBI Taxonomy" id="104259"/>
    <lineage>
        <taxon>Eukaryota</taxon>
        <taxon>Fungi</taxon>
        <taxon>Dikarya</taxon>
        <taxon>Ascomycota</taxon>
        <taxon>Pezizomycotina</taxon>
        <taxon>Eurotiomycetes</taxon>
        <taxon>Eurotiomycetidae</taxon>
        <taxon>Eurotiales</taxon>
        <taxon>Aspergillaceae</taxon>
        <taxon>Penicillium</taxon>
    </lineage>
</organism>
<dbReference type="STRING" id="104259.A0A0F7TCR0"/>
<dbReference type="InterPro" id="IPR000073">
    <property type="entry name" value="AB_hydrolase_1"/>
</dbReference>
<keyword evidence="3" id="KW-1185">Reference proteome</keyword>
<evidence type="ECO:0000313" key="2">
    <source>
        <dbReference type="EMBL" id="CEJ54484.1"/>
    </source>
</evidence>
<dbReference type="GO" id="GO:0072330">
    <property type="term" value="P:monocarboxylic acid biosynthetic process"/>
    <property type="evidence" value="ECO:0007669"/>
    <property type="project" value="UniProtKB-ARBA"/>
</dbReference>